<dbReference type="InterPro" id="IPR010982">
    <property type="entry name" value="Lambda_DNA-bd_dom_sf"/>
</dbReference>
<dbReference type="CDD" id="cd06267">
    <property type="entry name" value="PBP1_LacI_sugar_binding-like"/>
    <property type="match status" value="1"/>
</dbReference>
<dbReference type="CDD" id="cd01392">
    <property type="entry name" value="HTH_LacI"/>
    <property type="match status" value="1"/>
</dbReference>
<protein>
    <submittedName>
        <fullName evidence="5">LacI family DNA-binding transcriptional regulator</fullName>
    </submittedName>
</protein>
<name>A0ABT7TLU0_9MICO</name>
<reference evidence="5 6" key="1">
    <citation type="submission" date="2023-06" db="EMBL/GenBank/DDBJ databases">
        <authorList>
            <person name="Feng G."/>
            <person name="Li J."/>
            <person name="Zhu H."/>
        </authorList>
    </citation>
    <scope>NUCLEOTIDE SEQUENCE [LARGE SCALE GENOMIC DNA]</scope>
    <source>
        <strain evidence="5 6">RHCKG28</strain>
    </source>
</reference>
<dbReference type="Gene3D" id="3.40.50.2300">
    <property type="match status" value="2"/>
</dbReference>
<evidence type="ECO:0000256" key="3">
    <source>
        <dbReference type="ARBA" id="ARBA00023163"/>
    </source>
</evidence>
<sequence length="347" mass="36038">MHTGIQEIATVTGLSKSTVSRALRGMPTVADTTIDQVRRVADELGYVPSSAAAGLATGRQRAVGVVVPVIDRWFYVKALGGVDAELRRAGHDLVLYNLGGPGGDRGRAFRRSMLRHRVDALVLLSLVLDETERSELEFTHHPVIVIGGPAPGLRNVGVDDLAVTESAVAHLAGLGHREIAYLGGQDEDGMNVAVPHLRRDGFVEAVRSRGLTVREDRMLDGRFSFAGGAAAGAYLFDRAASDRPTAVSCASDEMALGVLLAAAQAGLAVPGDVSVMGIDGHEYGAVVGLTTVAQDPAAQGRAAARAVLAEVDGGSAGPLPAAPTELVVRTTTAPPRVQRGEAARGAR</sequence>
<dbReference type="Pfam" id="PF13377">
    <property type="entry name" value="Peripla_BP_3"/>
    <property type="match status" value="1"/>
</dbReference>
<dbReference type="PANTHER" id="PTHR30146:SF153">
    <property type="entry name" value="LACTOSE OPERON REPRESSOR"/>
    <property type="match status" value="1"/>
</dbReference>
<dbReference type="SUPFAM" id="SSF47413">
    <property type="entry name" value="lambda repressor-like DNA-binding domains"/>
    <property type="match status" value="1"/>
</dbReference>
<dbReference type="SUPFAM" id="SSF53822">
    <property type="entry name" value="Periplasmic binding protein-like I"/>
    <property type="match status" value="1"/>
</dbReference>
<evidence type="ECO:0000313" key="5">
    <source>
        <dbReference type="EMBL" id="MDM7890544.1"/>
    </source>
</evidence>
<feature type="domain" description="HTH lacI-type" evidence="4">
    <location>
        <begin position="3"/>
        <end position="57"/>
    </location>
</feature>
<dbReference type="InterPro" id="IPR028082">
    <property type="entry name" value="Peripla_BP_I"/>
</dbReference>
<evidence type="ECO:0000256" key="2">
    <source>
        <dbReference type="ARBA" id="ARBA00023125"/>
    </source>
</evidence>
<organism evidence="5 6">
    <name type="scientific">Curtobacterium caseinilyticum</name>
    <dbReference type="NCBI Taxonomy" id="3055137"/>
    <lineage>
        <taxon>Bacteria</taxon>
        <taxon>Bacillati</taxon>
        <taxon>Actinomycetota</taxon>
        <taxon>Actinomycetes</taxon>
        <taxon>Micrococcales</taxon>
        <taxon>Microbacteriaceae</taxon>
        <taxon>Curtobacterium</taxon>
    </lineage>
</organism>
<keyword evidence="1" id="KW-0805">Transcription regulation</keyword>
<dbReference type="PANTHER" id="PTHR30146">
    <property type="entry name" value="LACI-RELATED TRANSCRIPTIONAL REPRESSOR"/>
    <property type="match status" value="1"/>
</dbReference>
<proteinExistence type="predicted"/>
<comment type="caution">
    <text evidence="5">The sequence shown here is derived from an EMBL/GenBank/DDBJ whole genome shotgun (WGS) entry which is preliminary data.</text>
</comment>
<dbReference type="Gene3D" id="1.10.260.40">
    <property type="entry name" value="lambda repressor-like DNA-binding domains"/>
    <property type="match status" value="1"/>
</dbReference>
<keyword evidence="6" id="KW-1185">Reference proteome</keyword>
<evidence type="ECO:0000256" key="1">
    <source>
        <dbReference type="ARBA" id="ARBA00023015"/>
    </source>
</evidence>
<keyword evidence="3" id="KW-0804">Transcription</keyword>
<keyword evidence="2 5" id="KW-0238">DNA-binding</keyword>
<evidence type="ECO:0000259" key="4">
    <source>
        <dbReference type="PROSITE" id="PS50932"/>
    </source>
</evidence>
<dbReference type="InterPro" id="IPR000843">
    <property type="entry name" value="HTH_LacI"/>
</dbReference>
<dbReference type="GO" id="GO:0003677">
    <property type="term" value="F:DNA binding"/>
    <property type="evidence" value="ECO:0007669"/>
    <property type="project" value="UniProtKB-KW"/>
</dbReference>
<gene>
    <name evidence="5" type="ORF">QUG93_02485</name>
</gene>
<evidence type="ECO:0000313" key="6">
    <source>
        <dbReference type="Proteomes" id="UP001236404"/>
    </source>
</evidence>
<dbReference type="RefSeq" id="WP_289472016.1">
    <property type="nucleotide sequence ID" value="NZ_JAUCMN010000001.1"/>
</dbReference>
<dbReference type="Pfam" id="PF00356">
    <property type="entry name" value="LacI"/>
    <property type="match status" value="1"/>
</dbReference>
<accession>A0ABT7TLU0</accession>
<dbReference type="InterPro" id="IPR046335">
    <property type="entry name" value="LacI/GalR-like_sensor"/>
</dbReference>
<dbReference type="PROSITE" id="PS50932">
    <property type="entry name" value="HTH_LACI_2"/>
    <property type="match status" value="1"/>
</dbReference>
<dbReference type="SMART" id="SM00354">
    <property type="entry name" value="HTH_LACI"/>
    <property type="match status" value="1"/>
</dbReference>
<dbReference type="Proteomes" id="UP001236404">
    <property type="component" value="Unassembled WGS sequence"/>
</dbReference>
<dbReference type="EMBL" id="JAUCMN010000001">
    <property type="protein sequence ID" value="MDM7890544.1"/>
    <property type="molecule type" value="Genomic_DNA"/>
</dbReference>